<dbReference type="EC" id="2.1.2.2" evidence="2"/>
<dbReference type="Pfam" id="PF00551">
    <property type="entry name" value="Formyl_trans_N"/>
    <property type="match status" value="1"/>
</dbReference>
<dbReference type="PANTHER" id="PTHR43369:SF2">
    <property type="entry name" value="PHOSPHORIBOSYLGLYCINAMIDE FORMYLTRANSFERASE"/>
    <property type="match status" value="1"/>
</dbReference>
<evidence type="ECO:0000259" key="5">
    <source>
        <dbReference type="Pfam" id="PF00551"/>
    </source>
</evidence>
<dbReference type="PANTHER" id="PTHR43369">
    <property type="entry name" value="PHOSPHORIBOSYLGLYCINAMIDE FORMYLTRANSFERASE"/>
    <property type="match status" value="1"/>
</dbReference>
<dbReference type="GO" id="GO:0005737">
    <property type="term" value="C:cytoplasm"/>
    <property type="evidence" value="ECO:0007669"/>
    <property type="project" value="TreeGrafter"/>
</dbReference>
<evidence type="ECO:0000256" key="3">
    <source>
        <dbReference type="ARBA" id="ARBA00022679"/>
    </source>
</evidence>
<sequence>MNISVLVSNKGTGSNLLAILEKGFQVKIVIADSQDAPGIKIAKDKKIKYKVLPYLRPKNVEVSEYRNQYSKAIGKILKDNKIEIAVLAGFNRILTKPYFETFLGTTINIHPGAIPDRKDEPYRFEDGTIAPWNQGMMTEHAVANFLQLKFATSTIHVVTEEADFGPILKRVFVRVEPKDTIDTLYKCLKFAENQGLIDVLKNLDL</sequence>
<evidence type="ECO:0000256" key="2">
    <source>
        <dbReference type="ARBA" id="ARBA00012254"/>
    </source>
</evidence>
<accession>A0A1F7IBC1</accession>
<gene>
    <name evidence="6" type="ORF">A3A74_00535</name>
</gene>
<feature type="domain" description="Formyl transferase N-terminal" evidence="5">
    <location>
        <begin position="1"/>
        <end position="200"/>
    </location>
</feature>
<dbReference type="InterPro" id="IPR036477">
    <property type="entry name" value="Formyl_transf_N_sf"/>
</dbReference>
<reference evidence="6 7" key="1">
    <citation type="journal article" date="2016" name="Nat. Commun.">
        <title>Thousands of microbial genomes shed light on interconnected biogeochemical processes in an aquifer system.</title>
        <authorList>
            <person name="Anantharaman K."/>
            <person name="Brown C.T."/>
            <person name="Hug L.A."/>
            <person name="Sharon I."/>
            <person name="Castelle C.J."/>
            <person name="Probst A.J."/>
            <person name="Thomas B.C."/>
            <person name="Singh A."/>
            <person name="Wilkins M.J."/>
            <person name="Karaoz U."/>
            <person name="Brodie E.L."/>
            <person name="Williams K.H."/>
            <person name="Hubbard S.S."/>
            <person name="Banfield J.F."/>
        </authorList>
    </citation>
    <scope>NUCLEOTIDE SEQUENCE [LARGE SCALE GENOMIC DNA]</scope>
</reference>
<dbReference type="InterPro" id="IPR002376">
    <property type="entry name" value="Formyl_transf_N"/>
</dbReference>
<dbReference type="STRING" id="1802055.A3A74_00535"/>
<proteinExistence type="predicted"/>
<comment type="caution">
    <text evidence="6">The sequence shown here is derived from an EMBL/GenBank/DDBJ whole genome shotgun (WGS) entry which is preliminary data.</text>
</comment>
<evidence type="ECO:0000313" key="6">
    <source>
        <dbReference type="EMBL" id="OGK40650.1"/>
    </source>
</evidence>
<comment type="pathway">
    <text evidence="1">Purine metabolism; IMP biosynthesis via de novo pathway; N(2)-formyl-N(1)-(5-phospho-D-ribosyl)glycinamide from N(1)-(5-phospho-D-ribosyl)glycinamide (10-formyl THF route): step 1/1.</text>
</comment>
<dbReference type="EMBL" id="MGAF01000029">
    <property type="protein sequence ID" value="OGK40650.1"/>
    <property type="molecule type" value="Genomic_DNA"/>
</dbReference>
<dbReference type="GO" id="GO:0004644">
    <property type="term" value="F:phosphoribosylglycinamide formyltransferase activity"/>
    <property type="evidence" value="ECO:0007669"/>
    <property type="project" value="UniProtKB-EC"/>
</dbReference>
<evidence type="ECO:0000256" key="4">
    <source>
        <dbReference type="ARBA" id="ARBA00022755"/>
    </source>
</evidence>
<dbReference type="Proteomes" id="UP000179270">
    <property type="component" value="Unassembled WGS sequence"/>
</dbReference>
<evidence type="ECO:0000313" key="7">
    <source>
        <dbReference type="Proteomes" id="UP000179270"/>
    </source>
</evidence>
<evidence type="ECO:0000256" key="1">
    <source>
        <dbReference type="ARBA" id="ARBA00005054"/>
    </source>
</evidence>
<keyword evidence="3" id="KW-0808">Transferase</keyword>
<dbReference type="AlphaFoldDB" id="A0A1F7IBC1"/>
<dbReference type="SUPFAM" id="SSF53328">
    <property type="entry name" value="Formyltransferase"/>
    <property type="match status" value="1"/>
</dbReference>
<organism evidence="6 7">
    <name type="scientific">Candidatus Roizmanbacteria bacterium RIFCSPLOWO2_01_FULL_35_13</name>
    <dbReference type="NCBI Taxonomy" id="1802055"/>
    <lineage>
        <taxon>Bacteria</taxon>
        <taxon>Candidatus Roizmaniibacteriota</taxon>
    </lineage>
</organism>
<protein>
    <recommendedName>
        <fullName evidence="2">phosphoribosylglycinamide formyltransferase 1</fullName>
        <ecNumber evidence="2">2.1.2.2</ecNumber>
    </recommendedName>
</protein>
<dbReference type="GO" id="GO:0006189">
    <property type="term" value="P:'de novo' IMP biosynthetic process"/>
    <property type="evidence" value="ECO:0007669"/>
    <property type="project" value="TreeGrafter"/>
</dbReference>
<keyword evidence="4" id="KW-0658">Purine biosynthesis</keyword>
<name>A0A1F7IBC1_9BACT</name>
<dbReference type="Gene3D" id="3.40.50.170">
    <property type="entry name" value="Formyl transferase, N-terminal domain"/>
    <property type="match status" value="1"/>
</dbReference>